<reference evidence="2 3" key="1">
    <citation type="submission" date="2015-01" db="EMBL/GenBank/DDBJ databases">
        <title>Lifestyle Evolution in Cyanobacterial Symbionts of Sponges.</title>
        <authorList>
            <person name="Burgsdorf I."/>
            <person name="Slaby B.M."/>
            <person name="Handley K.M."/>
            <person name="Haber M."/>
            <person name="Blom J."/>
            <person name="Marshall C.W."/>
            <person name="Gilbert J.A."/>
            <person name="Hentschel U."/>
            <person name="Steindler L."/>
        </authorList>
    </citation>
    <scope>NUCLEOTIDE SEQUENCE [LARGE SCALE GENOMIC DNA]</scope>
    <source>
        <strain evidence="2">142</strain>
    </source>
</reference>
<dbReference type="EMBL" id="JXUO01000324">
    <property type="protein sequence ID" value="KKZ10379.1"/>
    <property type="molecule type" value="Genomic_DNA"/>
</dbReference>
<evidence type="ECO:0000313" key="3">
    <source>
        <dbReference type="Proteomes" id="UP000035054"/>
    </source>
</evidence>
<protein>
    <submittedName>
        <fullName evidence="2">Uncharacterized protein</fullName>
    </submittedName>
</protein>
<evidence type="ECO:0000313" key="2">
    <source>
        <dbReference type="EMBL" id="KKZ10379.1"/>
    </source>
</evidence>
<name>A0A6N3X913_9SYNE</name>
<dbReference type="Proteomes" id="UP000035054">
    <property type="component" value="Unassembled WGS sequence"/>
</dbReference>
<proteinExistence type="predicted"/>
<organism evidence="2 3">
    <name type="scientific">Candidatus Synechococcus spongiarum 142</name>
    <dbReference type="NCBI Taxonomy" id="1608213"/>
    <lineage>
        <taxon>Bacteria</taxon>
        <taxon>Bacillati</taxon>
        <taxon>Cyanobacteriota</taxon>
        <taxon>Cyanophyceae</taxon>
        <taxon>Synechococcales</taxon>
        <taxon>Synechococcaceae</taxon>
        <taxon>Synechococcus</taxon>
    </lineage>
</organism>
<gene>
    <name evidence="2" type="ORF">TH68_10950</name>
</gene>
<dbReference type="AlphaFoldDB" id="A0A6N3X913"/>
<evidence type="ECO:0000256" key="1">
    <source>
        <dbReference type="SAM" id="MobiDB-lite"/>
    </source>
</evidence>
<feature type="region of interest" description="Disordered" evidence="1">
    <location>
        <begin position="203"/>
        <end position="249"/>
    </location>
</feature>
<comment type="caution">
    <text evidence="2">The sequence shown here is derived from an EMBL/GenBank/DDBJ whole genome shotgun (WGS) entry which is preliminary data.</text>
</comment>
<feature type="compositionally biased region" description="Low complexity" evidence="1">
    <location>
        <begin position="214"/>
        <end position="240"/>
    </location>
</feature>
<sequence>MRKQPISPVTDPLQFRAIGLVRGTYRPESPDCFTSGMIHAMDDTQLEAVLLGRVIHLLRRYVDLDQPHLWVCYPRNRDKDKSKLHLQVMGIWEPSLLDRADETLQNDGPVPKAIGPETPEPPDGYFSVRGELMFTDPEAQQLLVKIRQQPRANATKRARSFKLMLHGVVPPRALRHFLNLDLQRHGQSLHVEHYDVIQPMVRGRMGRGQGGRGRMPASRRPMARPSQPGVSVRPGRPRPGILKRFKPEA</sequence>
<accession>A0A6N3X913</accession>